<dbReference type="OrthoDB" id="8985903at2759"/>
<dbReference type="EMBL" id="SRLO01000189">
    <property type="protein sequence ID" value="TNN68510.1"/>
    <property type="molecule type" value="Genomic_DNA"/>
</dbReference>
<evidence type="ECO:0000313" key="2">
    <source>
        <dbReference type="Proteomes" id="UP000314294"/>
    </source>
</evidence>
<gene>
    <name evidence="1" type="primary">SYNE1_9</name>
    <name evidence="1" type="ORF">EYF80_021295</name>
</gene>
<protein>
    <submittedName>
        <fullName evidence="1">Nesprin-1</fullName>
    </submittedName>
</protein>
<dbReference type="Gene3D" id="1.20.58.60">
    <property type="match status" value="1"/>
</dbReference>
<proteinExistence type="predicted"/>
<dbReference type="SUPFAM" id="SSF46966">
    <property type="entry name" value="Spectrin repeat"/>
    <property type="match status" value="1"/>
</dbReference>
<evidence type="ECO:0000313" key="1">
    <source>
        <dbReference type="EMBL" id="TNN68510.1"/>
    </source>
</evidence>
<dbReference type="AlphaFoldDB" id="A0A4Z2HS92"/>
<reference evidence="1 2" key="1">
    <citation type="submission" date="2019-03" db="EMBL/GenBank/DDBJ databases">
        <title>First draft genome of Liparis tanakae, snailfish: a comprehensive survey of snailfish specific genes.</title>
        <authorList>
            <person name="Kim W."/>
            <person name="Song I."/>
            <person name="Jeong J.-H."/>
            <person name="Kim D."/>
            <person name="Kim S."/>
            <person name="Ryu S."/>
            <person name="Song J.Y."/>
            <person name="Lee S.K."/>
        </authorList>
    </citation>
    <scope>NUCLEOTIDE SEQUENCE [LARGE SCALE GENOMIC DNA]</scope>
    <source>
        <tissue evidence="1">Muscle</tissue>
    </source>
</reference>
<keyword evidence="2" id="KW-1185">Reference proteome</keyword>
<comment type="caution">
    <text evidence="1">The sequence shown here is derived from an EMBL/GenBank/DDBJ whole genome shotgun (WGS) entry which is preliminary data.</text>
</comment>
<sequence length="112" mass="12719">MEEIAGFEDRLAGLKKRGDHLVQGCSDRVQSRLRQQVQAHHQGTRDSYSAICSTAQRVYLSLDHELQRHVSLQDTLLQCQTWLTSVSEEPEPPAHPPLSLEEALQQVQYCLP</sequence>
<accession>A0A4Z2HS92</accession>
<dbReference type="Proteomes" id="UP000314294">
    <property type="component" value="Unassembled WGS sequence"/>
</dbReference>
<name>A0A4Z2HS92_9TELE</name>
<organism evidence="1 2">
    <name type="scientific">Liparis tanakae</name>
    <name type="common">Tanaka's snailfish</name>
    <dbReference type="NCBI Taxonomy" id="230148"/>
    <lineage>
        <taxon>Eukaryota</taxon>
        <taxon>Metazoa</taxon>
        <taxon>Chordata</taxon>
        <taxon>Craniata</taxon>
        <taxon>Vertebrata</taxon>
        <taxon>Euteleostomi</taxon>
        <taxon>Actinopterygii</taxon>
        <taxon>Neopterygii</taxon>
        <taxon>Teleostei</taxon>
        <taxon>Neoteleostei</taxon>
        <taxon>Acanthomorphata</taxon>
        <taxon>Eupercaria</taxon>
        <taxon>Perciformes</taxon>
        <taxon>Cottioidei</taxon>
        <taxon>Cottales</taxon>
        <taxon>Liparidae</taxon>
        <taxon>Liparis</taxon>
    </lineage>
</organism>